<feature type="region of interest" description="Disordered" evidence="1">
    <location>
        <begin position="358"/>
        <end position="390"/>
    </location>
</feature>
<sequence>MSMASFHQDNHKIRYAAFEYWPSEYPAPAALLCKLTQDDGSTSGFTLNSHSTDGGCVVYDLKADVQFGAKIDDIETWVDDHFTVDLISKAGVNIKLVTGARRSFEANLFTPEEKKFGKDSAAQAQENSEVLVLATKSHGVPDKFILPSHVYILNKRNQYLRRWGAEGLRFEKTVPDEFCRFTVVIDWRPAEFLRFGSQIKSDGKAKAGKTFAPLVRMNISRDNEISLLRRWAGIKPNPATFRPSHFRQPFSRKHIFSLPKYSGLSSAEQLADKAGRADKRHSPLPLRMATLNASLIWSTAGVVIGNMGGPKFARSTSQASRNVDQLTLDHGKVNHGSVEKPDSACLTHLRQVSADCSADDKPKNFGGENKLSRTGPRNGEAELKLAQANT</sequence>
<evidence type="ECO:0000313" key="2">
    <source>
        <dbReference type="EMBL" id="KAJ7625176.1"/>
    </source>
</evidence>
<evidence type="ECO:0000256" key="1">
    <source>
        <dbReference type="SAM" id="MobiDB-lite"/>
    </source>
</evidence>
<name>A0AAD7BM16_MYCRO</name>
<evidence type="ECO:0000313" key="3">
    <source>
        <dbReference type="Proteomes" id="UP001221757"/>
    </source>
</evidence>
<dbReference type="AlphaFoldDB" id="A0AAD7BM16"/>
<gene>
    <name evidence="2" type="ORF">B0H17DRAFT_1151231</name>
</gene>
<organism evidence="2 3">
    <name type="scientific">Mycena rosella</name>
    <name type="common">Pink bonnet</name>
    <name type="synonym">Agaricus rosellus</name>
    <dbReference type="NCBI Taxonomy" id="1033263"/>
    <lineage>
        <taxon>Eukaryota</taxon>
        <taxon>Fungi</taxon>
        <taxon>Dikarya</taxon>
        <taxon>Basidiomycota</taxon>
        <taxon>Agaricomycotina</taxon>
        <taxon>Agaricomycetes</taxon>
        <taxon>Agaricomycetidae</taxon>
        <taxon>Agaricales</taxon>
        <taxon>Marasmiineae</taxon>
        <taxon>Mycenaceae</taxon>
        <taxon>Mycena</taxon>
    </lineage>
</organism>
<keyword evidence="3" id="KW-1185">Reference proteome</keyword>
<accession>A0AAD7BM16</accession>
<dbReference type="EMBL" id="JARKIE010000606">
    <property type="protein sequence ID" value="KAJ7625176.1"/>
    <property type="molecule type" value="Genomic_DNA"/>
</dbReference>
<protein>
    <submittedName>
        <fullName evidence="2">Uncharacterized protein</fullName>
    </submittedName>
</protein>
<dbReference type="Proteomes" id="UP001221757">
    <property type="component" value="Unassembled WGS sequence"/>
</dbReference>
<reference evidence="2" key="1">
    <citation type="submission" date="2023-03" db="EMBL/GenBank/DDBJ databases">
        <title>Massive genome expansion in bonnet fungi (Mycena s.s.) driven by repeated elements and novel gene families across ecological guilds.</title>
        <authorList>
            <consortium name="Lawrence Berkeley National Laboratory"/>
            <person name="Harder C.B."/>
            <person name="Miyauchi S."/>
            <person name="Viragh M."/>
            <person name="Kuo A."/>
            <person name="Thoen E."/>
            <person name="Andreopoulos B."/>
            <person name="Lu D."/>
            <person name="Skrede I."/>
            <person name="Drula E."/>
            <person name="Henrissat B."/>
            <person name="Morin E."/>
            <person name="Kohler A."/>
            <person name="Barry K."/>
            <person name="LaButti K."/>
            <person name="Morin E."/>
            <person name="Salamov A."/>
            <person name="Lipzen A."/>
            <person name="Mereny Z."/>
            <person name="Hegedus B."/>
            <person name="Baldrian P."/>
            <person name="Stursova M."/>
            <person name="Weitz H."/>
            <person name="Taylor A."/>
            <person name="Grigoriev I.V."/>
            <person name="Nagy L.G."/>
            <person name="Martin F."/>
            <person name="Kauserud H."/>
        </authorList>
    </citation>
    <scope>NUCLEOTIDE SEQUENCE</scope>
    <source>
        <strain evidence="2">CBHHK067</strain>
    </source>
</reference>
<proteinExistence type="predicted"/>
<comment type="caution">
    <text evidence="2">The sequence shown here is derived from an EMBL/GenBank/DDBJ whole genome shotgun (WGS) entry which is preliminary data.</text>
</comment>